<protein>
    <submittedName>
        <fullName evidence="1">Uncharacterized protein</fullName>
    </submittedName>
</protein>
<dbReference type="Proteomes" id="UP000028980">
    <property type="component" value="Unassembled WGS sequence"/>
</dbReference>
<name>A0A081DE85_NONUL</name>
<reference evidence="1 2" key="1">
    <citation type="journal article" date="2014" name="Genome Announc.">
        <title>Draft Genome Sequences of Marine Flavobacterium Nonlabens Strains NR17, NR24, NR27, NR32, NR33, and Ara13.</title>
        <authorList>
            <person name="Nakanishi M."/>
            <person name="Meirelles P."/>
            <person name="Suzuki R."/>
            <person name="Takatani N."/>
            <person name="Mino S."/>
            <person name="Suda W."/>
            <person name="Oshima K."/>
            <person name="Hattori M."/>
            <person name="Ohkuma M."/>
            <person name="Hosokawa M."/>
            <person name="Miyashita K."/>
            <person name="Thompson F.L."/>
            <person name="Niwa A."/>
            <person name="Sawabe T."/>
            <person name="Sawabe T."/>
        </authorList>
    </citation>
    <scope>NUCLEOTIDE SEQUENCE [LARGE SCALE GENOMIC DNA]</scope>
    <source>
        <strain evidence="2">JCM19296</strain>
    </source>
</reference>
<sequence length="254" mass="28725">MIKYCYTALLITVLLVFNSCKEKVENLKESNYIVTGDVIDYDGNVAQVNIMGFFVDPLFKGSVDENGTLEIELPNEFNETSQKAFDEYNSLSDAAYELSAIGIEDVFSPLENLTISNPNTQIALAGKYYGFETYQDGIRTGRIFPGSSREFITYNINPEKHEPIEGHFYMWLYSDSDTSIKGSNGSPTEVDESGNVIKKSIRNYDVTLSKGWNVVRYAVMELGTDSEGDLQVMKSAFNTEGNYEKEIDWYYFPL</sequence>
<accession>A0A081DE85</accession>
<evidence type="ECO:0000313" key="1">
    <source>
        <dbReference type="EMBL" id="GAK77231.1"/>
    </source>
</evidence>
<dbReference type="EMBL" id="BBLG01000007">
    <property type="protein sequence ID" value="GAK77231.1"/>
    <property type="molecule type" value="Genomic_DNA"/>
</dbReference>
<evidence type="ECO:0000313" key="2">
    <source>
        <dbReference type="Proteomes" id="UP000028980"/>
    </source>
</evidence>
<dbReference type="AlphaFoldDB" id="A0A081DE85"/>
<comment type="caution">
    <text evidence="1">The sequence shown here is derived from an EMBL/GenBank/DDBJ whole genome shotgun (WGS) entry which is preliminary data.</text>
</comment>
<organism evidence="1 2">
    <name type="scientific">Nonlabens ulvanivorans</name>
    <name type="common">Persicivirga ulvanivorans</name>
    <dbReference type="NCBI Taxonomy" id="906888"/>
    <lineage>
        <taxon>Bacteria</taxon>
        <taxon>Pseudomonadati</taxon>
        <taxon>Bacteroidota</taxon>
        <taxon>Flavobacteriia</taxon>
        <taxon>Flavobacteriales</taxon>
        <taxon>Flavobacteriaceae</taxon>
        <taxon>Nonlabens</taxon>
    </lineage>
</organism>
<gene>
    <name evidence="1" type="ORF">JCM19296_2836</name>
</gene>
<proteinExistence type="predicted"/>